<keyword evidence="1" id="KW-1133">Transmembrane helix</keyword>
<reference evidence="3 4" key="1">
    <citation type="journal article" date="2019" name="Int. J. Syst. Evol. Microbiol.">
        <title>The Global Catalogue of Microorganisms (GCM) 10K type strain sequencing project: providing services to taxonomists for standard genome sequencing and annotation.</title>
        <authorList>
            <consortium name="The Broad Institute Genomics Platform"/>
            <consortium name="The Broad Institute Genome Sequencing Center for Infectious Disease"/>
            <person name="Wu L."/>
            <person name="Ma J."/>
        </authorList>
    </citation>
    <scope>NUCLEOTIDE SEQUENCE [LARGE SCALE GENOMIC DNA]</scope>
    <source>
        <strain evidence="3 4">JCM 14326</strain>
    </source>
</reference>
<comment type="caution">
    <text evidence="3">The sequence shown here is derived from an EMBL/GenBank/DDBJ whole genome shotgun (WGS) entry which is preliminary data.</text>
</comment>
<dbReference type="Pfam" id="PF01569">
    <property type="entry name" value="PAP2"/>
    <property type="match status" value="1"/>
</dbReference>
<accession>A0ABN2NGL8</accession>
<keyword evidence="1" id="KW-0812">Transmembrane</keyword>
<dbReference type="Proteomes" id="UP001501094">
    <property type="component" value="Unassembled WGS sequence"/>
</dbReference>
<dbReference type="SUPFAM" id="SSF48317">
    <property type="entry name" value="Acid phosphatase/Vanadium-dependent haloperoxidase"/>
    <property type="match status" value="1"/>
</dbReference>
<organism evidence="3 4">
    <name type="scientific">Myceligenerans crystallogenes</name>
    <dbReference type="NCBI Taxonomy" id="316335"/>
    <lineage>
        <taxon>Bacteria</taxon>
        <taxon>Bacillati</taxon>
        <taxon>Actinomycetota</taxon>
        <taxon>Actinomycetes</taxon>
        <taxon>Micrococcales</taxon>
        <taxon>Promicromonosporaceae</taxon>
        <taxon>Myceligenerans</taxon>
    </lineage>
</organism>
<dbReference type="RefSeq" id="WP_344104014.1">
    <property type="nucleotide sequence ID" value="NZ_BAAANL010000005.1"/>
</dbReference>
<feature type="domain" description="Phosphatidic acid phosphatase type 2/haloperoxidase" evidence="2">
    <location>
        <begin position="96"/>
        <end position="211"/>
    </location>
</feature>
<evidence type="ECO:0000259" key="2">
    <source>
        <dbReference type="Pfam" id="PF01569"/>
    </source>
</evidence>
<feature type="transmembrane region" description="Helical" evidence="1">
    <location>
        <begin position="134"/>
        <end position="155"/>
    </location>
</feature>
<feature type="transmembrane region" description="Helical" evidence="1">
    <location>
        <begin position="200"/>
        <end position="230"/>
    </location>
</feature>
<dbReference type="InterPro" id="IPR000326">
    <property type="entry name" value="PAP2/HPO"/>
</dbReference>
<sequence length="240" mass="25987">MKLVPSGQVAPWVWWLGGVSALLLVAGAWQVAVSGPFVAADWRFHLWAEAGMPTGIGKWLLDEFASVTGERLFTLPVLGILAAWLTLRDRDWRPLVVVLAGLATIAVIGYGIKFGLGRTMPWTGVDVLHGGGRAWPSGHAANAAYTWAMAGILLIGEGGLRPRPRLMAPWMIVSGLVALASGWIMALVDYHWLSDIPGGWVLGLLALAVSCGLLQAARPMPVHAAWVLRLRERVLARRRR</sequence>
<feature type="transmembrane region" description="Helical" evidence="1">
    <location>
        <begin position="71"/>
        <end position="87"/>
    </location>
</feature>
<evidence type="ECO:0000256" key="1">
    <source>
        <dbReference type="SAM" id="Phobius"/>
    </source>
</evidence>
<proteinExistence type="predicted"/>
<name>A0ABN2NGL8_9MICO</name>
<feature type="transmembrane region" description="Helical" evidence="1">
    <location>
        <begin position="12"/>
        <end position="32"/>
    </location>
</feature>
<keyword evidence="1" id="KW-0472">Membrane</keyword>
<dbReference type="Gene3D" id="1.20.144.10">
    <property type="entry name" value="Phosphatidic acid phosphatase type 2/haloperoxidase"/>
    <property type="match status" value="1"/>
</dbReference>
<gene>
    <name evidence="3" type="ORF">GCM10009751_28430</name>
</gene>
<feature type="transmembrane region" description="Helical" evidence="1">
    <location>
        <begin position="94"/>
        <end position="114"/>
    </location>
</feature>
<dbReference type="EMBL" id="BAAANL010000005">
    <property type="protein sequence ID" value="GAA1868204.1"/>
    <property type="molecule type" value="Genomic_DNA"/>
</dbReference>
<evidence type="ECO:0000313" key="3">
    <source>
        <dbReference type="EMBL" id="GAA1868204.1"/>
    </source>
</evidence>
<dbReference type="InterPro" id="IPR036938">
    <property type="entry name" value="PAP2/HPO_sf"/>
</dbReference>
<protein>
    <recommendedName>
        <fullName evidence="2">Phosphatidic acid phosphatase type 2/haloperoxidase domain-containing protein</fullName>
    </recommendedName>
</protein>
<evidence type="ECO:0000313" key="4">
    <source>
        <dbReference type="Proteomes" id="UP001501094"/>
    </source>
</evidence>
<feature type="transmembrane region" description="Helical" evidence="1">
    <location>
        <begin position="167"/>
        <end position="188"/>
    </location>
</feature>
<keyword evidence="4" id="KW-1185">Reference proteome</keyword>